<gene>
    <name evidence="2" type="ORF">B0H65DRAFT_553611</name>
</gene>
<dbReference type="AlphaFoldDB" id="A0AAE0MK58"/>
<name>A0AAE0MK58_9PEZI</name>
<sequence>MNLPYPVIPFRRRNPEEVDTLPLYTKLPGVSETTVDISPSEQSEVLPEYSQAKQEERKEEGEDKGPSNGESQV</sequence>
<dbReference type="GeneID" id="87867131"/>
<keyword evidence="3" id="KW-1185">Reference proteome</keyword>
<evidence type="ECO:0000313" key="2">
    <source>
        <dbReference type="EMBL" id="KAK3334683.1"/>
    </source>
</evidence>
<feature type="compositionally biased region" description="Polar residues" evidence="1">
    <location>
        <begin position="31"/>
        <end position="43"/>
    </location>
</feature>
<evidence type="ECO:0000313" key="3">
    <source>
        <dbReference type="Proteomes" id="UP001278500"/>
    </source>
</evidence>
<dbReference type="EMBL" id="JAUEPP010000010">
    <property type="protein sequence ID" value="KAK3334683.1"/>
    <property type="molecule type" value="Genomic_DNA"/>
</dbReference>
<feature type="region of interest" description="Disordered" evidence="1">
    <location>
        <begin position="27"/>
        <end position="73"/>
    </location>
</feature>
<protein>
    <submittedName>
        <fullName evidence="2">Uncharacterized protein</fullName>
    </submittedName>
</protein>
<accession>A0AAE0MK58</accession>
<evidence type="ECO:0000256" key="1">
    <source>
        <dbReference type="SAM" id="MobiDB-lite"/>
    </source>
</evidence>
<reference evidence="2" key="2">
    <citation type="submission" date="2023-06" db="EMBL/GenBank/DDBJ databases">
        <authorList>
            <consortium name="Lawrence Berkeley National Laboratory"/>
            <person name="Haridas S."/>
            <person name="Hensen N."/>
            <person name="Bonometti L."/>
            <person name="Westerberg I."/>
            <person name="Brannstrom I.O."/>
            <person name="Guillou S."/>
            <person name="Cros-Aarteil S."/>
            <person name="Calhoun S."/>
            <person name="Kuo A."/>
            <person name="Mondo S."/>
            <person name="Pangilinan J."/>
            <person name="Riley R."/>
            <person name="Labutti K."/>
            <person name="Andreopoulos B."/>
            <person name="Lipzen A."/>
            <person name="Chen C."/>
            <person name="Yanf M."/>
            <person name="Daum C."/>
            <person name="Ng V."/>
            <person name="Clum A."/>
            <person name="Steindorff A."/>
            <person name="Ohm R."/>
            <person name="Martin F."/>
            <person name="Silar P."/>
            <person name="Natvig D."/>
            <person name="Lalanne C."/>
            <person name="Gautier V."/>
            <person name="Ament-Velasquez S.L."/>
            <person name="Kruys A."/>
            <person name="Hutchinson M.I."/>
            <person name="Powell A.J."/>
            <person name="Barry K."/>
            <person name="Miller A.N."/>
            <person name="Grigoriev I.V."/>
            <person name="Debuchy R."/>
            <person name="Gladieux P."/>
            <person name="Thoren M.H."/>
            <person name="Johannesson H."/>
        </authorList>
    </citation>
    <scope>NUCLEOTIDE SEQUENCE</scope>
    <source>
        <strain evidence="2">CBS 560.94</strain>
    </source>
</reference>
<reference evidence="2" key="1">
    <citation type="journal article" date="2023" name="Mol. Phylogenet. Evol.">
        <title>Genome-scale phylogeny and comparative genomics of the fungal order Sordariales.</title>
        <authorList>
            <person name="Hensen N."/>
            <person name="Bonometti L."/>
            <person name="Westerberg I."/>
            <person name="Brannstrom I.O."/>
            <person name="Guillou S."/>
            <person name="Cros-Aarteil S."/>
            <person name="Calhoun S."/>
            <person name="Haridas S."/>
            <person name="Kuo A."/>
            <person name="Mondo S."/>
            <person name="Pangilinan J."/>
            <person name="Riley R."/>
            <person name="LaButti K."/>
            <person name="Andreopoulos B."/>
            <person name="Lipzen A."/>
            <person name="Chen C."/>
            <person name="Yan M."/>
            <person name="Daum C."/>
            <person name="Ng V."/>
            <person name="Clum A."/>
            <person name="Steindorff A."/>
            <person name="Ohm R.A."/>
            <person name="Martin F."/>
            <person name="Silar P."/>
            <person name="Natvig D.O."/>
            <person name="Lalanne C."/>
            <person name="Gautier V."/>
            <person name="Ament-Velasquez S.L."/>
            <person name="Kruys A."/>
            <person name="Hutchinson M.I."/>
            <person name="Powell A.J."/>
            <person name="Barry K."/>
            <person name="Miller A.N."/>
            <person name="Grigoriev I.V."/>
            <person name="Debuchy R."/>
            <person name="Gladieux P."/>
            <person name="Hiltunen Thoren M."/>
            <person name="Johannesson H."/>
        </authorList>
    </citation>
    <scope>NUCLEOTIDE SEQUENCE</scope>
    <source>
        <strain evidence="2">CBS 560.94</strain>
    </source>
</reference>
<comment type="caution">
    <text evidence="2">The sequence shown here is derived from an EMBL/GenBank/DDBJ whole genome shotgun (WGS) entry which is preliminary data.</text>
</comment>
<proteinExistence type="predicted"/>
<organism evidence="2 3">
    <name type="scientific">Neurospora tetraspora</name>
    <dbReference type="NCBI Taxonomy" id="94610"/>
    <lineage>
        <taxon>Eukaryota</taxon>
        <taxon>Fungi</taxon>
        <taxon>Dikarya</taxon>
        <taxon>Ascomycota</taxon>
        <taxon>Pezizomycotina</taxon>
        <taxon>Sordariomycetes</taxon>
        <taxon>Sordariomycetidae</taxon>
        <taxon>Sordariales</taxon>
        <taxon>Sordariaceae</taxon>
        <taxon>Neurospora</taxon>
    </lineage>
</organism>
<dbReference type="Proteomes" id="UP001278500">
    <property type="component" value="Unassembled WGS sequence"/>
</dbReference>
<dbReference type="RefSeq" id="XP_062676849.1">
    <property type="nucleotide sequence ID" value="XM_062829977.1"/>
</dbReference>
<feature type="compositionally biased region" description="Basic and acidic residues" evidence="1">
    <location>
        <begin position="53"/>
        <end position="65"/>
    </location>
</feature>